<dbReference type="EMBL" id="KN716662">
    <property type="protein sequence ID" value="KJH42462.1"/>
    <property type="molecule type" value="Genomic_DNA"/>
</dbReference>
<reference evidence="1 2" key="1">
    <citation type="submission" date="2013-11" db="EMBL/GenBank/DDBJ databases">
        <title>Draft genome of the bovine lungworm Dictyocaulus viviparus.</title>
        <authorList>
            <person name="Mitreva M."/>
        </authorList>
    </citation>
    <scope>NUCLEOTIDE SEQUENCE [LARGE SCALE GENOMIC DNA]</scope>
    <source>
        <strain evidence="1 2">HannoverDv2000</strain>
    </source>
</reference>
<name>A0A0D8XFD6_DICVI</name>
<organism evidence="1 2">
    <name type="scientific">Dictyocaulus viviparus</name>
    <name type="common">Bovine lungworm</name>
    <dbReference type="NCBI Taxonomy" id="29172"/>
    <lineage>
        <taxon>Eukaryota</taxon>
        <taxon>Metazoa</taxon>
        <taxon>Ecdysozoa</taxon>
        <taxon>Nematoda</taxon>
        <taxon>Chromadorea</taxon>
        <taxon>Rhabditida</taxon>
        <taxon>Rhabditina</taxon>
        <taxon>Rhabditomorpha</taxon>
        <taxon>Strongyloidea</taxon>
        <taxon>Metastrongylidae</taxon>
        <taxon>Dictyocaulus</taxon>
    </lineage>
</organism>
<sequence length="46" mass="5316">MNKTLRKCILDKHNALRMFVASRNRTPHVHLPLKDYPTAANMSLLV</sequence>
<evidence type="ECO:0000313" key="1">
    <source>
        <dbReference type="EMBL" id="KJH42462.1"/>
    </source>
</evidence>
<proteinExistence type="predicted"/>
<dbReference type="Proteomes" id="UP000053766">
    <property type="component" value="Unassembled WGS sequence"/>
</dbReference>
<accession>A0A0D8XFD6</accession>
<evidence type="ECO:0000313" key="2">
    <source>
        <dbReference type="Proteomes" id="UP000053766"/>
    </source>
</evidence>
<reference evidence="2" key="2">
    <citation type="journal article" date="2016" name="Sci. Rep.">
        <title>Dictyocaulus viviparus genome, variome and transcriptome elucidate lungworm biology and support future intervention.</title>
        <authorList>
            <person name="McNulty S.N."/>
            <person name="Strube C."/>
            <person name="Rosa B.A."/>
            <person name="Martin J.C."/>
            <person name="Tyagi R."/>
            <person name="Choi Y.J."/>
            <person name="Wang Q."/>
            <person name="Hallsworth Pepin K."/>
            <person name="Zhang X."/>
            <person name="Ozersky P."/>
            <person name="Wilson R.K."/>
            <person name="Sternberg P.W."/>
            <person name="Gasser R.B."/>
            <person name="Mitreva M."/>
        </authorList>
    </citation>
    <scope>NUCLEOTIDE SEQUENCE [LARGE SCALE GENOMIC DNA]</scope>
    <source>
        <strain evidence="2">HannoverDv2000</strain>
    </source>
</reference>
<gene>
    <name evidence="1" type="ORF">DICVIV_11544</name>
</gene>
<keyword evidence="2" id="KW-1185">Reference proteome</keyword>
<protein>
    <submittedName>
        <fullName evidence="1">Uncharacterized protein</fullName>
    </submittedName>
</protein>
<dbReference type="AlphaFoldDB" id="A0A0D8XFD6"/>